<proteinExistence type="predicted"/>
<organism evidence="2 3">
    <name type="scientific">Actinotalea ferrariae CF5-4</name>
    <dbReference type="NCBI Taxonomy" id="948458"/>
    <lineage>
        <taxon>Bacteria</taxon>
        <taxon>Bacillati</taxon>
        <taxon>Actinomycetota</taxon>
        <taxon>Actinomycetes</taxon>
        <taxon>Micrococcales</taxon>
        <taxon>Cellulomonadaceae</taxon>
        <taxon>Actinotalea</taxon>
    </lineage>
</organism>
<gene>
    <name evidence="2" type="ORF">N866_19745</name>
</gene>
<keyword evidence="3" id="KW-1185">Reference proteome</keyword>
<dbReference type="EMBL" id="AXCW01000009">
    <property type="protein sequence ID" value="EYR65003.1"/>
    <property type="molecule type" value="Genomic_DNA"/>
</dbReference>
<dbReference type="Proteomes" id="UP000019753">
    <property type="component" value="Unassembled WGS sequence"/>
</dbReference>
<dbReference type="SUPFAM" id="SSF56235">
    <property type="entry name" value="N-terminal nucleophile aminohydrolases (Ntn hydrolases)"/>
    <property type="match status" value="1"/>
</dbReference>
<name>A0A021VV47_9CELL</name>
<dbReference type="InterPro" id="IPR052896">
    <property type="entry name" value="GGT-like_enzyme"/>
</dbReference>
<dbReference type="PRINTS" id="PR01210">
    <property type="entry name" value="GGTRANSPTASE"/>
</dbReference>
<evidence type="ECO:0000256" key="1">
    <source>
        <dbReference type="SAM" id="MobiDB-lite"/>
    </source>
</evidence>
<protein>
    <submittedName>
        <fullName evidence="2">Gamma-glutamyltransferase</fullName>
    </submittedName>
</protein>
<dbReference type="PANTHER" id="PTHR43881">
    <property type="entry name" value="GAMMA-GLUTAMYLTRANSPEPTIDASE (AFU_ORTHOLOGUE AFUA_4G13580)"/>
    <property type="match status" value="1"/>
</dbReference>
<feature type="region of interest" description="Disordered" evidence="1">
    <location>
        <begin position="404"/>
        <end position="437"/>
    </location>
</feature>
<dbReference type="Pfam" id="PF01019">
    <property type="entry name" value="G_glu_transpept"/>
    <property type="match status" value="1"/>
</dbReference>
<dbReference type="AlphaFoldDB" id="A0A021VV47"/>
<dbReference type="InterPro" id="IPR043137">
    <property type="entry name" value="GGT_ssub_C"/>
</dbReference>
<evidence type="ECO:0000313" key="3">
    <source>
        <dbReference type="Proteomes" id="UP000019753"/>
    </source>
</evidence>
<accession>A0A021VV47</accession>
<dbReference type="InterPro" id="IPR043138">
    <property type="entry name" value="GGT_lsub"/>
</dbReference>
<feature type="compositionally biased region" description="Low complexity" evidence="1">
    <location>
        <begin position="404"/>
        <end position="419"/>
    </location>
</feature>
<reference evidence="2 3" key="1">
    <citation type="submission" date="2014-01" db="EMBL/GenBank/DDBJ databases">
        <title>Actinotalea ferrariae CF5-4.</title>
        <authorList>
            <person name="Chen F."/>
            <person name="Li Y."/>
            <person name="Wang G."/>
        </authorList>
    </citation>
    <scope>NUCLEOTIDE SEQUENCE [LARGE SCALE GENOMIC DNA]</scope>
    <source>
        <strain evidence="2 3">CF5-4</strain>
    </source>
</reference>
<keyword evidence="2" id="KW-0808">Transferase</keyword>
<evidence type="ECO:0000313" key="2">
    <source>
        <dbReference type="EMBL" id="EYR65003.1"/>
    </source>
</evidence>
<dbReference type="PANTHER" id="PTHR43881:SF1">
    <property type="entry name" value="GAMMA-GLUTAMYLTRANSPEPTIDASE (AFU_ORTHOLOGUE AFUA_4G13580)"/>
    <property type="match status" value="1"/>
</dbReference>
<dbReference type="InterPro" id="IPR029055">
    <property type="entry name" value="Ntn_hydrolases_N"/>
</dbReference>
<comment type="caution">
    <text evidence="2">The sequence shown here is derived from an EMBL/GenBank/DDBJ whole genome shotgun (WGS) entry which is preliminary data.</text>
</comment>
<dbReference type="Gene3D" id="3.60.20.40">
    <property type="match status" value="1"/>
</dbReference>
<dbReference type="Gene3D" id="1.10.246.130">
    <property type="match status" value="1"/>
</dbReference>
<sequence length="631" mass="66159">MPAAGPCEHADVTTQRFTTRPELTGTTGMVASTHWLASGTGMAVLERGGNAFDAAVAAGLVLHVVEPHLNGFAGDLPLIAATGGSGEPFVLCGQGSAPAAATPEAFAGLGLDHVPGTSLLAAVVPGAFGTWMDLLARYGTWHVADVMAFAIGYARDGFPLLDQASATIARVADHFREHWPSSAATYLSGGEVPAPGSRFRLPGLAATMERIVAEARAAGPDRLAGIEGARRAFYEGFVAEEIGRFCAAQELMDSSGRPHRGLLTPEDLAGWQVREERPTTIEFAGRTIAKTGPWGQGPVLLQQLRMLEGMDLEDTRSGSAELVHAVVETAKLAYADRDHWYADPDHADVPLGDLLSPGYAAERRALVGATASDLYRPGSPGGHAPRGLPDAVVARVERAIAAAADDGAAADGPRTRAAGVGEPTFGPDPAVRPDGSARGDTCHLDVVDRWGNIVSATPSGAWLQSSPVVPALGLPLPTRAQMFWVEPGFPGSVSPRKRPRTTLSPTLVLRDGRPEIACGTPGGDQQDQWQVPLLLNHLVYGMGLQEAIDAPTWHTTHLVSSFDPRDLDPLGVTAEDRLGPEVLADLRRRGHRLTVAGPWSLGRLSAVGTGSDGLLRGAANPRGMQGYAVGR</sequence>
<dbReference type="GO" id="GO:0016740">
    <property type="term" value="F:transferase activity"/>
    <property type="evidence" value="ECO:0007669"/>
    <property type="project" value="UniProtKB-KW"/>
</dbReference>